<proteinExistence type="predicted"/>
<accession>A0ABU6X833</accession>
<protein>
    <submittedName>
        <fullName evidence="2">Uncharacterized protein</fullName>
    </submittedName>
</protein>
<dbReference type="Proteomes" id="UP001341840">
    <property type="component" value="Unassembled WGS sequence"/>
</dbReference>
<feature type="compositionally biased region" description="Basic and acidic residues" evidence="1">
    <location>
        <begin position="97"/>
        <end position="108"/>
    </location>
</feature>
<keyword evidence="3" id="KW-1185">Reference proteome</keyword>
<evidence type="ECO:0000256" key="1">
    <source>
        <dbReference type="SAM" id="MobiDB-lite"/>
    </source>
</evidence>
<evidence type="ECO:0000313" key="3">
    <source>
        <dbReference type="Proteomes" id="UP001341840"/>
    </source>
</evidence>
<comment type="caution">
    <text evidence="2">The sequence shown here is derived from an EMBL/GenBank/DDBJ whole genome shotgun (WGS) entry which is preliminary data.</text>
</comment>
<organism evidence="2 3">
    <name type="scientific">Stylosanthes scabra</name>
    <dbReference type="NCBI Taxonomy" id="79078"/>
    <lineage>
        <taxon>Eukaryota</taxon>
        <taxon>Viridiplantae</taxon>
        <taxon>Streptophyta</taxon>
        <taxon>Embryophyta</taxon>
        <taxon>Tracheophyta</taxon>
        <taxon>Spermatophyta</taxon>
        <taxon>Magnoliopsida</taxon>
        <taxon>eudicotyledons</taxon>
        <taxon>Gunneridae</taxon>
        <taxon>Pentapetalae</taxon>
        <taxon>rosids</taxon>
        <taxon>fabids</taxon>
        <taxon>Fabales</taxon>
        <taxon>Fabaceae</taxon>
        <taxon>Papilionoideae</taxon>
        <taxon>50 kb inversion clade</taxon>
        <taxon>dalbergioids sensu lato</taxon>
        <taxon>Dalbergieae</taxon>
        <taxon>Pterocarpus clade</taxon>
        <taxon>Stylosanthes</taxon>
    </lineage>
</organism>
<reference evidence="2 3" key="1">
    <citation type="journal article" date="2023" name="Plants (Basel)">
        <title>Bridging the Gap: Combining Genomics and Transcriptomics Approaches to Understand Stylosanthes scabra, an Orphan Legume from the Brazilian Caatinga.</title>
        <authorList>
            <person name="Ferreira-Neto J.R.C."/>
            <person name="da Silva M.D."/>
            <person name="Binneck E."/>
            <person name="de Melo N.F."/>
            <person name="da Silva R.H."/>
            <person name="de Melo A.L.T.M."/>
            <person name="Pandolfi V."/>
            <person name="Bustamante F.O."/>
            <person name="Brasileiro-Vidal A.C."/>
            <person name="Benko-Iseppon A.M."/>
        </authorList>
    </citation>
    <scope>NUCLEOTIDE SEQUENCE [LARGE SCALE GENOMIC DNA]</scope>
    <source>
        <tissue evidence="2">Leaves</tissue>
    </source>
</reference>
<name>A0ABU6X833_9FABA</name>
<sequence>MEVLSMFQRPRSVALEYEKPGTYGTGLIYPLYRLVECGFVGYVTTIPENAPIRIDVPAEQMTTETSTLQKHGSPVGPVVLMKPVSTDITGGVRSGSGRRERKERKDNN</sequence>
<feature type="region of interest" description="Disordered" evidence="1">
    <location>
        <begin position="86"/>
        <end position="108"/>
    </location>
</feature>
<evidence type="ECO:0000313" key="2">
    <source>
        <dbReference type="EMBL" id="MED6192743.1"/>
    </source>
</evidence>
<gene>
    <name evidence="2" type="ORF">PIB30_012913</name>
</gene>
<dbReference type="EMBL" id="JASCZI010211481">
    <property type="protein sequence ID" value="MED6192743.1"/>
    <property type="molecule type" value="Genomic_DNA"/>
</dbReference>